<dbReference type="EMBL" id="VTPS01000013">
    <property type="protein sequence ID" value="TZE81455.1"/>
    <property type="molecule type" value="Genomic_DNA"/>
</dbReference>
<reference evidence="1 2" key="1">
    <citation type="submission" date="2019-08" db="EMBL/GenBank/DDBJ databases">
        <title>Calorimonas adulescens gen. nov., sp. nov., an anaerobic thermophilic bacterium from Sakhalin hot spring.</title>
        <authorList>
            <person name="Khomyakova M.A."/>
            <person name="Merkel A.Y."/>
            <person name="Novikov A."/>
            <person name="Bonch-Osmolovskaya E.A."/>
            <person name="Slobodkin A.I."/>
        </authorList>
    </citation>
    <scope>NUCLEOTIDE SEQUENCE [LARGE SCALE GENOMIC DNA]</scope>
    <source>
        <strain evidence="1 2">A05MB</strain>
    </source>
</reference>
<gene>
    <name evidence="1" type="ORF">FWJ32_08905</name>
</gene>
<organism evidence="1 2">
    <name type="scientific">Calorimonas adulescens</name>
    <dbReference type="NCBI Taxonomy" id="2606906"/>
    <lineage>
        <taxon>Bacteria</taxon>
        <taxon>Bacillati</taxon>
        <taxon>Bacillota</taxon>
        <taxon>Clostridia</taxon>
        <taxon>Thermoanaerobacterales</taxon>
        <taxon>Thermoanaerobacteraceae</taxon>
        <taxon>Calorimonas</taxon>
    </lineage>
</organism>
<evidence type="ECO:0000313" key="1">
    <source>
        <dbReference type="EMBL" id="TZE81455.1"/>
    </source>
</evidence>
<protein>
    <submittedName>
        <fullName evidence="1">Uncharacterized protein</fullName>
    </submittedName>
</protein>
<sequence>MYLLDMLTKNKMTLIVSLPESNIELAQAALKGGADALKVHANVYHKASGKTFGNFEEQKNFYKELLKSGLPVGIVPGTDITCMTQDEVAEAEDMGFSFISMFAHHMPIYMLESKMDKMIAITEDYDIEHIKALNDINADIIEADVITDEPGKRIHVSELMKYKRIINNVNKPVVVPTQRIIIPEEVKYMYDIGVKGIMIGVIVTGNTVDSMEKTTRAFKDAINSL</sequence>
<accession>A0A5D8Q9L4</accession>
<proteinExistence type="predicted"/>
<keyword evidence="2" id="KW-1185">Reference proteome</keyword>
<dbReference type="SUPFAM" id="SSF51391">
    <property type="entry name" value="Thiamin phosphate synthase"/>
    <property type="match status" value="1"/>
</dbReference>
<comment type="caution">
    <text evidence="1">The sequence shown here is derived from an EMBL/GenBank/DDBJ whole genome shotgun (WGS) entry which is preliminary data.</text>
</comment>
<evidence type="ECO:0000313" key="2">
    <source>
        <dbReference type="Proteomes" id="UP000322976"/>
    </source>
</evidence>
<dbReference type="InterPro" id="IPR036206">
    <property type="entry name" value="ThiamineP_synth_sf"/>
</dbReference>
<dbReference type="Proteomes" id="UP000322976">
    <property type="component" value="Unassembled WGS sequence"/>
</dbReference>
<name>A0A5D8Q9L4_9THEO</name>
<dbReference type="AlphaFoldDB" id="A0A5D8Q9L4"/>